<evidence type="ECO:0000256" key="2">
    <source>
        <dbReference type="RuleBase" id="RU363034"/>
    </source>
</evidence>
<dbReference type="InterPro" id="IPR043504">
    <property type="entry name" value="Peptidase_S1_PA_chymotrypsin"/>
</dbReference>
<dbReference type="STRING" id="448385.sce8389"/>
<dbReference type="Pfam" id="PF00089">
    <property type="entry name" value="Trypsin"/>
    <property type="match status" value="1"/>
</dbReference>
<dbReference type="PROSITE" id="PS00135">
    <property type="entry name" value="TRYPSIN_SER"/>
    <property type="match status" value="1"/>
</dbReference>
<keyword evidence="2" id="KW-0378">Hydrolase</keyword>
<dbReference type="PANTHER" id="PTHR24260:SF136">
    <property type="entry name" value="GH08193P-RELATED"/>
    <property type="match status" value="1"/>
</dbReference>
<proteinExistence type="predicted"/>
<reference evidence="4 5" key="1">
    <citation type="journal article" date="2007" name="Nat. Biotechnol.">
        <title>Complete genome sequence of the myxobacterium Sorangium cellulosum.</title>
        <authorList>
            <person name="Schneiker S."/>
            <person name="Perlova O."/>
            <person name="Kaiser O."/>
            <person name="Gerth K."/>
            <person name="Alici A."/>
            <person name="Altmeyer M.O."/>
            <person name="Bartels D."/>
            <person name="Bekel T."/>
            <person name="Beyer S."/>
            <person name="Bode E."/>
            <person name="Bode H.B."/>
            <person name="Bolten C.J."/>
            <person name="Choudhuri J.V."/>
            <person name="Doss S."/>
            <person name="Elnakady Y.A."/>
            <person name="Frank B."/>
            <person name="Gaigalat L."/>
            <person name="Goesmann A."/>
            <person name="Groeger C."/>
            <person name="Gross F."/>
            <person name="Jelsbak L."/>
            <person name="Jelsbak L."/>
            <person name="Kalinowski J."/>
            <person name="Kegler C."/>
            <person name="Knauber T."/>
            <person name="Konietzny S."/>
            <person name="Kopp M."/>
            <person name="Krause L."/>
            <person name="Krug D."/>
            <person name="Linke B."/>
            <person name="Mahmud T."/>
            <person name="Martinez-Arias R."/>
            <person name="McHardy A.C."/>
            <person name="Merai M."/>
            <person name="Meyer F."/>
            <person name="Mormann S."/>
            <person name="Munoz-Dorado J."/>
            <person name="Perez J."/>
            <person name="Pradella S."/>
            <person name="Rachid S."/>
            <person name="Raddatz G."/>
            <person name="Rosenau F."/>
            <person name="Rueckert C."/>
            <person name="Sasse F."/>
            <person name="Scharfe M."/>
            <person name="Schuster S.C."/>
            <person name="Suen G."/>
            <person name="Treuner-Lange A."/>
            <person name="Velicer G.J."/>
            <person name="Vorholter F.-J."/>
            <person name="Weissman K.J."/>
            <person name="Welch R.D."/>
            <person name="Wenzel S.C."/>
            <person name="Whitworth D.E."/>
            <person name="Wilhelm S."/>
            <person name="Wittmann C."/>
            <person name="Bloecker H."/>
            <person name="Puehler A."/>
            <person name="Mueller R."/>
        </authorList>
    </citation>
    <scope>NUCLEOTIDE SEQUENCE [LARGE SCALE GENOMIC DNA]</scope>
    <source>
        <strain evidence="5">So ce56</strain>
    </source>
</reference>
<evidence type="ECO:0000259" key="3">
    <source>
        <dbReference type="PROSITE" id="PS50240"/>
    </source>
</evidence>
<dbReference type="SUPFAM" id="SSF50494">
    <property type="entry name" value="Trypsin-like serine proteases"/>
    <property type="match status" value="1"/>
</dbReference>
<dbReference type="EMBL" id="AM746676">
    <property type="protein sequence ID" value="CAN98559.1"/>
    <property type="molecule type" value="Genomic_DNA"/>
</dbReference>
<dbReference type="AlphaFoldDB" id="A9FTS0"/>
<dbReference type="OrthoDB" id="9813836at2"/>
<dbReference type="InterPro" id="IPR001254">
    <property type="entry name" value="Trypsin_dom"/>
</dbReference>
<protein>
    <recommendedName>
        <fullName evidence="3">Peptidase S1 domain-containing protein</fullName>
    </recommendedName>
</protein>
<name>A9FTS0_SORC5</name>
<keyword evidence="2" id="KW-0720">Serine protease</keyword>
<dbReference type="Proteomes" id="UP000002139">
    <property type="component" value="Chromosome"/>
</dbReference>
<dbReference type="InterPro" id="IPR033116">
    <property type="entry name" value="TRYPSIN_SER"/>
</dbReference>
<evidence type="ECO:0000313" key="5">
    <source>
        <dbReference type="Proteomes" id="UP000002139"/>
    </source>
</evidence>
<feature type="domain" description="Peptidase S1" evidence="3">
    <location>
        <begin position="90"/>
        <end position="326"/>
    </location>
</feature>
<sequence>MKLAVETTGCQRSAARLGGRRPQERRVGRSLALLGGLAASFLAGCVSGDPEAGWADEDVEGVEELGATDQALVNSRRMGVNTDVVWIGNCSGAIFSRDAIITAAHCFGLQPGAVVQQNVQVKFQSTTDGAWSCVVGTPANDCTASATVRIHPDWDSSNWVRDHDVATIRFSKSFTTGVTGPAWMEAPSNFSTMNGYIYGYGATVQGGPAGRLLMSYLQRGHIVSGDGFHFSGETIGLDGDRGSGACPGDSGGPIVSDASMSEYGVPRHQYALVSWGDCAGVTAGPRVAPNAAFIKGAVPSSRCRTQSFPIVQTGGLTLSKNVFDCF</sequence>
<accession>A9FTS0</accession>
<dbReference type="SMART" id="SM00020">
    <property type="entry name" value="Tryp_SPc"/>
    <property type="match status" value="1"/>
</dbReference>
<dbReference type="PANTHER" id="PTHR24260">
    <property type="match status" value="1"/>
</dbReference>
<dbReference type="HOGENOM" id="CLU_852338_0_0_7"/>
<keyword evidence="1" id="KW-1015">Disulfide bond</keyword>
<dbReference type="InterPro" id="IPR051333">
    <property type="entry name" value="CLIP_Serine_Protease"/>
</dbReference>
<dbReference type="Gene3D" id="2.40.10.10">
    <property type="entry name" value="Trypsin-like serine proteases"/>
    <property type="match status" value="1"/>
</dbReference>
<dbReference type="PROSITE" id="PS00134">
    <property type="entry name" value="TRYPSIN_HIS"/>
    <property type="match status" value="1"/>
</dbReference>
<evidence type="ECO:0000313" key="4">
    <source>
        <dbReference type="EMBL" id="CAN98559.1"/>
    </source>
</evidence>
<dbReference type="RefSeq" id="WP_012240998.1">
    <property type="nucleotide sequence ID" value="NC_010162.1"/>
</dbReference>
<dbReference type="InterPro" id="IPR001314">
    <property type="entry name" value="Peptidase_S1A"/>
</dbReference>
<dbReference type="KEGG" id="scl:sce8389"/>
<dbReference type="PROSITE" id="PS50240">
    <property type="entry name" value="TRYPSIN_DOM"/>
    <property type="match status" value="1"/>
</dbReference>
<gene>
    <name evidence="4" type="ordered locus">sce8389</name>
</gene>
<dbReference type="PRINTS" id="PR00722">
    <property type="entry name" value="CHYMOTRYPSIN"/>
</dbReference>
<keyword evidence="2" id="KW-0645">Protease</keyword>
<organism evidence="4 5">
    <name type="scientific">Sorangium cellulosum (strain So ce56)</name>
    <name type="common">Polyangium cellulosum (strain So ce56)</name>
    <dbReference type="NCBI Taxonomy" id="448385"/>
    <lineage>
        <taxon>Bacteria</taxon>
        <taxon>Pseudomonadati</taxon>
        <taxon>Myxococcota</taxon>
        <taxon>Polyangia</taxon>
        <taxon>Polyangiales</taxon>
        <taxon>Polyangiaceae</taxon>
        <taxon>Sorangium</taxon>
    </lineage>
</organism>
<dbReference type="GO" id="GO:0004252">
    <property type="term" value="F:serine-type endopeptidase activity"/>
    <property type="evidence" value="ECO:0007669"/>
    <property type="project" value="InterPro"/>
</dbReference>
<dbReference type="GO" id="GO:0006508">
    <property type="term" value="P:proteolysis"/>
    <property type="evidence" value="ECO:0007669"/>
    <property type="project" value="UniProtKB-KW"/>
</dbReference>
<keyword evidence="5" id="KW-1185">Reference proteome</keyword>
<evidence type="ECO:0000256" key="1">
    <source>
        <dbReference type="ARBA" id="ARBA00023157"/>
    </source>
</evidence>
<dbReference type="InterPro" id="IPR018114">
    <property type="entry name" value="TRYPSIN_HIS"/>
</dbReference>
<dbReference type="InterPro" id="IPR009003">
    <property type="entry name" value="Peptidase_S1_PA"/>
</dbReference>